<dbReference type="GO" id="GO:0009252">
    <property type="term" value="P:peptidoglycan biosynthetic process"/>
    <property type="evidence" value="ECO:0007669"/>
    <property type="project" value="UniProtKB-UniRule"/>
</dbReference>
<evidence type="ECO:0000259" key="12">
    <source>
        <dbReference type="Pfam" id="PF04101"/>
    </source>
</evidence>
<keyword evidence="7 10" id="KW-0472">Membrane</keyword>
<evidence type="ECO:0000256" key="6">
    <source>
        <dbReference type="ARBA" id="ARBA00022984"/>
    </source>
</evidence>
<feature type="domain" description="Glycosyl transferase family 28 C-terminal" evidence="12">
    <location>
        <begin position="189"/>
        <end position="346"/>
    </location>
</feature>
<dbReference type="InterPro" id="IPR004276">
    <property type="entry name" value="GlycoTrans_28_N"/>
</dbReference>
<evidence type="ECO:0000313" key="14">
    <source>
        <dbReference type="Proteomes" id="UP000186705"/>
    </source>
</evidence>
<reference evidence="13 14" key="1">
    <citation type="submission" date="2016-11" db="EMBL/GenBank/DDBJ databases">
        <title>Description of two novel members of the family Erysipelotrichaceae: Ileibacterium lipovorans gen. nov., sp. nov. and Dubosiella newyorkensis, gen. nov., sp. nov.</title>
        <authorList>
            <person name="Cox L.M."/>
            <person name="Sohn J."/>
            <person name="Tyrrell K.L."/>
            <person name="Citron D.M."/>
            <person name="Lawson P.A."/>
            <person name="Patel N.B."/>
            <person name="Iizumi T."/>
            <person name="Perez-Perez G.I."/>
            <person name="Goldstein E.J."/>
            <person name="Blaser M.J."/>
        </authorList>
    </citation>
    <scope>NUCLEOTIDE SEQUENCE [LARGE SCALE GENOMIC DNA]</scope>
    <source>
        <strain evidence="13 14">NYU-BL-A4</strain>
    </source>
</reference>
<evidence type="ECO:0000256" key="10">
    <source>
        <dbReference type="HAMAP-Rule" id="MF_00033"/>
    </source>
</evidence>
<evidence type="ECO:0000256" key="8">
    <source>
        <dbReference type="ARBA" id="ARBA00023306"/>
    </source>
</evidence>
<dbReference type="Proteomes" id="UP000186705">
    <property type="component" value="Unassembled WGS sequence"/>
</dbReference>
<dbReference type="GO" id="GO:0050511">
    <property type="term" value="F:undecaprenyldiphospho-muramoylpentapeptide beta-N-acetylglucosaminyltransferase activity"/>
    <property type="evidence" value="ECO:0007669"/>
    <property type="project" value="UniProtKB-UniRule"/>
</dbReference>
<dbReference type="InterPro" id="IPR006009">
    <property type="entry name" value="GlcNAc_MurG"/>
</dbReference>
<evidence type="ECO:0000256" key="2">
    <source>
        <dbReference type="ARBA" id="ARBA00022618"/>
    </source>
</evidence>
<dbReference type="GO" id="GO:0051991">
    <property type="term" value="F:UDP-N-acetyl-D-glucosamine:N-acetylmuramoyl-L-alanyl-D-glutamyl-meso-2,6-diaminopimelyl-D-alanyl-D-alanine-diphosphoundecaprenol 4-beta-N-acetylglucosaminlytransferase activity"/>
    <property type="evidence" value="ECO:0007669"/>
    <property type="project" value="RHEA"/>
</dbReference>
<feature type="domain" description="Glycosyltransferase family 28 N-terminal" evidence="11">
    <location>
        <begin position="4"/>
        <end position="141"/>
    </location>
</feature>
<comment type="subcellular location">
    <subcellularLocation>
        <location evidence="10">Cell membrane</location>
        <topology evidence="10">Peripheral membrane protein</topology>
        <orientation evidence="10">Cytoplasmic side</orientation>
    </subcellularLocation>
</comment>
<keyword evidence="9 10" id="KW-0961">Cell wall biogenesis/degradation</keyword>
<dbReference type="EC" id="2.4.1.227" evidence="10"/>
<gene>
    <name evidence="10" type="primary">murG</name>
    <name evidence="13" type="ORF">BO225_00715</name>
</gene>
<protein>
    <recommendedName>
        <fullName evidence="10">UDP-N-acetylglucosamine--N-acetylmuramyl-(pentapeptide) pyrophosphoryl-undecaprenol N-acetylglucosamine transferase</fullName>
        <ecNumber evidence="10">2.4.1.227</ecNumber>
    </recommendedName>
    <alternativeName>
        <fullName evidence="10">Undecaprenyl-PP-MurNAc-pentapeptide-UDPGlcNAc GlcNAc transferase</fullName>
    </alternativeName>
</protein>
<proteinExistence type="inferred from homology"/>
<dbReference type="GeneID" id="78274476"/>
<dbReference type="CDD" id="cd03785">
    <property type="entry name" value="GT28_MurG"/>
    <property type="match status" value="1"/>
</dbReference>
<dbReference type="EMBL" id="MPKA01000022">
    <property type="protein sequence ID" value="OLU47894.1"/>
    <property type="molecule type" value="Genomic_DNA"/>
</dbReference>
<evidence type="ECO:0000256" key="9">
    <source>
        <dbReference type="ARBA" id="ARBA00023316"/>
    </source>
</evidence>
<evidence type="ECO:0000313" key="13">
    <source>
        <dbReference type="EMBL" id="OLU47894.1"/>
    </source>
</evidence>
<dbReference type="Gene3D" id="3.40.50.2000">
    <property type="entry name" value="Glycogen Phosphorylase B"/>
    <property type="match status" value="2"/>
</dbReference>
<organism evidence="13 14">
    <name type="scientific">Dubosiella newyorkensis</name>
    <dbReference type="NCBI Taxonomy" id="1862672"/>
    <lineage>
        <taxon>Bacteria</taxon>
        <taxon>Bacillati</taxon>
        <taxon>Bacillota</taxon>
        <taxon>Erysipelotrichia</taxon>
        <taxon>Erysipelotrichales</taxon>
        <taxon>Erysipelotrichaceae</taxon>
        <taxon>Dubosiella</taxon>
    </lineage>
</organism>
<dbReference type="NCBIfam" id="TIGR01133">
    <property type="entry name" value="murG"/>
    <property type="match status" value="1"/>
</dbReference>
<evidence type="ECO:0000259" key="11">
    <source>
        <dbReference type="Pfam" id="PF03033"/>
    </source>
</evidence>
<dbReference type="GO" id="GO:0005975">
    <property type="term" value="P:carbohydrate metabolic process"/>
    <property type="evidence" value="ECO:0007669"/>
    <property type="project" value="InterPro"/>
</dbReference>
<dbReference type="OrthoDB" id="9808936at2"/>
<dbReference type="AlphaFoldDB" id="A0A1U7NQI1"/>
<keyword evidence="3 10" id="KW-0328">Glycosyltransferase</keyword>
<comment type="caution">
    <text evidence="10">Lacks conserved residue(s) required for the propagation of feature annotation.</text>
</comment>
<accession>A0A1U7NQI1</accession>
<dbReference type="STRING" id="1862672.BO225_00715"/>
<keyword evidence="5 10" id="KW-0133">Cell shape</keyword>
<feature type="binding site" evidence="10">
    <location>
        <begin position="11"/>
        <end position="13"/>
    </location>
    <ligand>
        <name>UDP-N-acetyl-alpha-D-glucosamine</name>
        <dbReference type="ChEBI" id="CHEBI:57705"/>
    </ligand>
</feature>
<keyword evidence="2 10" id="KW-0132">Cell division</keyword>
<dbReference type="GO" id="GO:0051301">
    <property type="term" value="P:cell division"/>
    <property type="evidence" value="ECO:0007669"/>
    <property type="project" value="UniProtKB-KW"/>
</dbReference>
<evidence type="ECO:0000256" key="1">
    <source>
        <dbReference type="ARBA" id="ARBA00022475"/>
    </source>
</evidence>
<dbReference type="PANTHER" id="PTHR21015:SF22">
    <property type="entry name" value="GLYCOSYLTRANSFERASE"/>
    <property type="match status" value="1"/>
</dbReference>
<dbReference type="GO" id="GO:0005886">
    <property type="term" value="C:plasma membrane"/>
    <property type="evidence" value="ECO:0007669"/>
    <property type="project" value="UniProtKB-SubCell"/>
</dbReference>
<evidence type="ECO:0000256" key="5">
    <source>
        <dbReference type="ARBA" id="ARBA00022960"/>
    </source>
</evidence>
<feature type="binding site" evidence="10">
    <location>
        <position position="124"/>
    </location>
    <ligand>
        <name>UDP-N-acetyl-alpha-D-glucosamine</name>
        <dbReference type="ChEBI" id="CHEBI:57705"/>
    </ligand>
</feature>
<comment type="catalytic activity">
    <reaction evidence="10">
        <text>di-trans,octa-cis-undecaprenyl diphospho-N-acetyl-alpha-D-muramoyl-L-alanyl-D-glutamyl-meso-2,6-diaminopimeloyl-D-alanyl-D-alanine + UDP-N-acetyl-alpha-D-glucosamine = di-trans,octa-cis-undecaprenyl diphospho-[N-acetyl-alpha-D-glucosaminyl-(1-&gt;4)]-N-acetyl-alpha-D-muramoyl-L-alanyl-D-glutamyl-meso-2,6-diaminopimeloyl-D-alanyl-D-alanine + UDP + H(+)</text>
        <dbReference type="Rhea" id="RHEA:31227"/>
        <dbReference type="ChEBI" id="CHEBI:15378"/>
        <dbReference type="ChEBI" id="CHEBI:57705"/>
        <dbReference type="ChEBI" id="CHEBI:58223"/>
        <dbReference type="ChEBI" id="CHEBI:61387"/>
        <dbReference type="ChEBI" id="CHEBI:61388"/>
        <dbReference type="EC" id="2.4.1.227"/>
    </reaction>
</comment>
<dbReference type="UniPathway" id="UPA00219"/>
<dbReference type="RefSeq" id="WP_076340391.1">
    <property type="nucleotide sequence ID" value="NZ_CAJTMI010000068.1"/>
</dbReference>
<comment type="function">
    <text evidence="10">Cell wall formation. Catalyzes the transfer of a GlcNAc subunit on undecaprenyl-pyrophosphoryl-MurNAc-pentapeptide (lipid intermediate I) to form undecaprenyl-pyrophosphoryl-MurNAc-(pentapeptide)GlcNAc (lipid intermediate II).</text>
</comment>
<comment type="similarity">
    <text evidence="10">Belongs to the glycosyltransferase 28 family. MurG subfamily.</text>
</comment>
<dbReference type="GO" id="GO:0008360">
    <property type="term" value="P:regulation of cell shape"/>
    <property type="evidence" value="ECO:0007669"/>
    <property type="project" value="UniProtKB-KW"/>
</dbReference>
<dbReference type="InterPro" id="IPR007235">
    <property type="entry name" value="Glyco_trans_28_C"/>
</dbReference>
<evidence type="ECO:0000256" key="4">
    <source>
        <dbReference type="ARBA" id="ARBA00022679"/>
    </source>
</evidence>
<comment type="pathway">
    <text evidence="10">Cell wall biogenesis; peptidoglycan biosynthesis.</text>
</comment>
<keyword evidence="6 10" id="KW-0573">Peptidoglycan synthesis</keyword>
<dbReference type="GO" id="GO:0071555">
    <property type="term" value="P:cell wall organization"/>
    <property type="evidence" value="ECO:0007669"/>
    <property type="project" value="UniProtKB-KW"/>
</dbReference>
<dbReference type="PANTHER" id="PTHR21015">
    <property type="entry name" value="UDP-N-ACETYLGLUCOSAMINE--N-ACETYLMURAMYL-(PENTAPEPTIDE) PYROPHOSPHORYL-UNDECAPRENOL N-ACETYLGLUCOSAMINE TRANSFERASE 1"/>
    <property type="match status" value="1"/>
</dbReference>
<evidence type="ECO:0000256" key="7">
    <source>
        <dbReference type="ARBA" id="ARBA00023136"/>
    </source>
</evidence>
<keyword evidence="14" id="KW-1185">Reference proteome</keyword>
<dbReference type="SUPFAM" id="SSF53756">
    <property type="entry name" value="UDP-Glycosyltransferase/glycogen phosphorylase"/>
    <property type="match status" value="1"/>
</dbReference>
<keyword evidence="4 10" id="KW-0808">Transferase</keyword>
<dbReference type="Pfam" id="PF04101">
    <property type="entry name" value="Glyco_tran_28_C"/>
    <property type="match status" value="1"/>
</dbReference>
<sequence>MKHICIVTGGTGGHIYPALAFASKVKQMHPNDEIMFIGNDDRMEADLIPSYGYPFRSLHTSGLVGSLGSKAKAILQMMRAQQKAKEYLKEFKADLVIGFGGYVSAPVMMAAQSLDIPTIIHEQNSIVGKSNKLVMKKADGIVTCYDKCDEVFPKDKIKKFGNPRATIAKEANVDLSYFHSLGLSDDKKTILIMMGSLGSSSINALMKEALQGIPQDFQILYVCGKDNSEDLDLFKGNENVHVVPYVDTLKIYGKIDGMICRAGATTIAELTALGIPAILIPSPYVANNHQYYNAKMLVDRGAASMIEEKDLNQETLKAAFAKTFLNEENRNSISDKAFKMGKGDAAYDLVEYAYTLMK</sequence>
<dbReference type="HAMAP" id="MF_00033">
    <property type="entry name" value="MurG"/>
    <property type="match status" value="1"/>
</dbReference>
<evidence type="ECO:0000256" key="3">
    <source>
        <dbReference type="ARBA" id="ARBA00022676"/>
    </source>
</evidence>
<keyword evidence="8 10" id="KW-0131">Cell cycle</keyword>
<comment type="caution">
    <text evidence="13">The sequence shown here is derived from an EMBL/GenBank/DDBJ whole genome shotgun (WGS) entry which is preliminary data.</text>
</comment>
<dbReference type="Pfam" id="PF03033">
    <property type="entry name" value="Glyco_transf_28"/>
    <property type="match status" value="1"/>
</dbReference>
<name>A0A1U7NQI1_9FIRM</name>
<feature type="binding site" evidence="10">
    <location>
        <position position="196"/>
    </location>
    <ligand>
        <name>UDP-N-acetyl-alpha-D-glucosamine</name>
        <dbReference type="ChEBI" id="CHEBI:57705"/>
    </ligand>
</feature>
<feature type="binding site" evidence="10">
    <location>
        <position position="290"/>
    </location>
    <ligand>
        <name>UDP-N-acetyl-alpha-D-glucosamine</name>
        <dbReference type="ChEBI" id="CHEBI:57705"/>
    </ligand>
</feature>
<keyword evidence="1 10" id="KW-1003">Cell membrane</keyword>